<accession>A0AAX6GD95</accession>
<name>A0AAX6GD95_IRIPA</name>
<reference evidence="1" key="1">
    <citation type="journal article" date="2023" name="GigaByte">
        <title>Genome assembly of the bearded iris, Iris pallida Lam.</title>
        <authorList>
            <person name="Bruccoleri R.E."/>
            <person name="Oakeley E.J."/>
            <person name="Faust A.M.E."/>
            <person name="Altorfer M."/>
            <person name="Dessus-Babus S."/>
            <person name="Burckhardt D."/>
            <person name="Oertli M."/>
            <person name="Naumann U."/>
            <person name="Petersen F."/>
            <person name="Wong J."/>
        </authorList>
    </citation>
    <scope>NUCLEOTIDE SEQUENCE</scope>
    <source>
        <strain evidence="1">GSM-AAB239-AS_SAM_17_03QT</strain>
    </source>
</reference>
<dbReference type="Proteomes" id="UP001140949">
    <property type="component" value="Unassembled WGS sequence"/>
</dbReference>
<comment type="caution">
    <text evidence="1">The sequence shown here is derived from an EMBL/GenBank/DDBJ whole genome shotgun (WGS) entry which is preliminary data.</text>
</comment>
<dbReference type="AlphaFoldDB" id="A0AAX6GD95"/>
<evidence type="ECO:0000313" key="2">
    <source>
        <dbReference type="EMBL" id="KAJ6827522.1"/>
    </source>
</evidence>
<dbReference type="EMBL" id="JANAVB010020198">
    <property type="protein sequence ID" value="KAJ6827522.1"/>
    <property type="molecule type" value="Genomic_DNA"/>
</dbReference>
<keyword evidence="3" id="KW-1185">Reference proteome</keyword>
<evidence type="ECO:0000313" key="1">
    <source>
        <dbReference type="EMBL" id="KAJ6826649.1"/>
    </source>
</evidence>
<gene>
    <name evidence="2" type="ORF">M6B38_126720</name>
    <name evidence="1" type="ORF">M6B38_371150</name>
</gene>
<organism evidence="1 3">
    <name type="scientific">Iris pallida</name>
    <name type="common">Sweet iris</name>
    <dbReference type="NCBI Taxonomy" id="29817"/>
    <lineage>
        <taxon>Eukaryota</taxon>
        <taxon>Viridiplantae</taxon>
        <taxon>Streptophyta</taxon>
        <taxon>Embryophyta</taxon>
        <taxon>Tracheophyta</taxon>
        <taxon>Spermatophyta</taxon>
        <taxon>Magnoliopsida</taxon>
        <taxon>Liliopsida</taxon>
        <taxon>Asparagales</taxon>
        <taxon>Iridaceae</taxon>
        <taxon>Iridoideae</taxon>
        <taxon>Irideae</taxon>
        <taxon>Iris</taxon>
    </lineage>
</organism>
<sequence length="63" mass="7555">MWDCLHSCSWQFIIFVLVCSLHYNTVNTWQFLAFCYCVILAHFDTLNYSGDFDIVSFWHILIL</sequence>
<evidence type="ECO:0000313" key="3">
    <source>
        <dbReference type="Proteomes" id="UP001140949"/>
    </source>
</evidence>
<protein>
    <submittedName>
        <fullName evidence="1">Uncharacterized protein</fullName>
    </submittedName>
</protein>
<dbReference type="EMBL" id="JANAVB010020797">
    <property type="protein sequence ID" value="KAJ6826649.1"/>
    <property type="molecule type" value="Genomic_DNA"/>
</dbReference>
<proteinExistence type="predicted"/>
<reference evidence="1" key="2">
    <citation type="submission" date="2023-04" db="EMBL/GenBank/DDBJ databases">
        <authorList>
            <person name="Bruccoleri R.E."/>
            <person name="Oakeley E.J."/>
            <person name="Faust A.-M."/>
            <person name="Dessus-Babus S."/>
            <person name="Altorfer M."/>
            <person name="Burckhardt D."/>
            <person name="Oertli M."/>
            <person name="Naumann U."/>
            <person name="Petersen F."/>
            <person name="Wong J."/>
        </authorList>
    </citation>
    <scope>NUCLEOTIDE SEQUENCE</scope>
    <source>
        <strain evidence="1">GSM-AAB239-AS_SAM_17_03QT</strain>
        <tissue evidence="1">Leaf</tissue>
    </source>
</reference>